<dbReference type="InterPro" id="IPR002355">
    <property type="entry name" value="Cu_oxidase_Cu_BS"/>
</dbReference>
<evidence type="ECO:0000259" key="3">
    <source>
        <dbReference type="Pfam" id="PF00394"/>
    </source>
</evidence>
<dbReference type="InterPro" id="IPR008972">
    <property type="entry name" value="Cupredoxin"/>
</dbReference>
<dbReference type="InterPro" id="IPR006311">
    <property type="entry name" value="TAT_signal"/>
</dbReference>
<dbReference type="RefSeq" id="WP_058244324.1">
    <property type="nucleotide sequence ID" value="NZ_CYSB01000040.1"/>
</dbReference>
<dbReference type="GO" id="GO:0016491">
    <property type="term" value="F:oxidoreductase activity"/>
    <property type="evidence" value="ECO:0007669"/>
    <property type="project" value="UniProtKB-KW"/>
</dbReference>
<feature type="domain" description="Plastocyanin-like" evidence="3">
    <location>
        <begin position="210"/>
        <end position="281"/>
    </location>
</feature>
<protein>
    <submittedName>
        <fullName evidence="7">Multicopper oxidase mco</fullName>
        <ecNumber evidence="7">1.-.-.-</ecNumber>
    </submittedName>
</protein>
<dbReference type="Pfam" id="PF07731">
    <property type="entry name" value="Cu-oxidase_2"/>
    <property type="match status" value="1"/>
</dbReference>
<dbReference type="PROSITE" id="PS51318">
    <property type="entry name" value="TAT"/>
    <property type="match status" value="1"/>
</dbReference>
<gene>
    <name evidence="7" type="primary">mco_2</name>
    <name evidence="6" type="ORF">TL5118_03743</name>
    <name evidence="7" type="ORF">TL5120_02984</name>
</gene>
<dbReference type="CDD" id="cd13885">
    <property type="entry name" value="CuRO_2_CumA_like"/>
    <property type="match status" value="1"/>
</dbReference>
<dbReference type="InterPro" id="IPR033138">
    <property type="entry name" value="Cu_oxidase_CS"/>
</dbReference>
<evidence type="ECO:0000259" key="4">
    <source>
        <dbReference type="Pfam" id="PF07731"/>
    </source>
</evidence>
<evidence type="ECO:0000259" key="5">
    <source>
        <dbReference type="Pfam" id="PF07732"/>
    </source>
</evidence>
<dbReference type="Pfam" id="PF07732">
    <property type="entry name" value="Cu-oxidase_3"/>
    <property type="match status" value="1"/>
</dbReference>
<dbReference type="CDD" id="cd13861">
    <property type="entry name" value="CuRO_1_CumA_like"/>
    <property type="match status" value="1"/>
</dbReference>
<proteinExistence type="predicted"/>
<feature type="domain" description="Plastocyanin-like" evidence="5">
    <location>
        <begin position="50"/>
        <end position="158"/>
    </location>
</feature>
<evidence type="ECO:0000313" key="6">
    <source>
        <dbReference type="EMBL" id="CUH69773.1"/>
    </source>
</evidence>
<keyword evidence="2 7" id="KW-0560">Oxidoreductase</keyword>
<dbReference type="InterPro" id="IPR045087">
    <property type="entry name" value="Cu-oxidase_fam"/>
</dbReference>
<dbReference type="PROSITE" id="PS00079">
    <property type="entry name" value="MULTICOPPER_OXIDASE1"/>
    <property type="match status" value="1"/>
</dbReference>
<dbReference type="Gene3D" id="2.60.40.420">
    <property type="entry name" value="Cupredoxins - blue copper proteins"/>
    <property type="match status" value="3"/>
</dbReference>
<evidence type="ECO:0000256" key="1">
    <source>
        <dbReference type="ARBA" id="ARBA00022723"/>
    </source>
</evidence>
<evidence type="ECO:0000313" key="9">
    <source>
        <dbReference type="Proteomes" id="UP000051887"/>
    </source>
</evidence>
<dbReference type="AlphaFoldDB" id="A0A0P1FN17"/>
<keyword evidence="8" id="KW-1185">Reference proteome</keyword>
<organism evidence="7 9">
    <name type="scientific">Thalassovita autumnalis</name>
    <dbReference type="NCBI Taxonomy" id="2072972"/>
    <lineage>
        <taxon>Bacteria</taxon>
        <taxon>Pseudomonadati</taxon>
        <taxon>Pseudomonadota</taxon>
        <taxon>Alphaproteobacteria</taxon>
        <taxon>Rhodobacterales</taxon>
        <taxon>Roseobacteraceae</taxon>
        <taxon>Thalassovita</taxon>
    </lineage>
</organism>
<dbReference type="InterPro" id="IPR001117">
    <property type="entry name" value="Cu-oxidase_2nd"/>
</dbReference>
<feature type="domain" description="Plastocyanin-like" evidence="4">
    <location>
        <begin position="362"/>
        <end position="468"/>
    </location>
</feature>
<dbReference type="InterPro" id="IPR011707">
    <property type="entry name" value="Cu-oxidase-like_N"/>
</dbReference>
<dbReference type="EC" id="1.-.-.-" evidence="7"/>
<dbReference type="Pfam" id="PF00394">
    <property type="entry name" value="Cu-oxidase"/>
    <property type="match status" value="1"/>
</dbReference>
<dbReference type="PROSITE" id="PS00080">
    <property type="entry name" value="MULTICOPPER_OXIDASE2"/>
    <property type="match status" value="1"/>
</dbReference>
<keyword evidence="1" id="KW-0479">Metal-binding</keyword>
<dbReference type="Proteomes" id="UP000051086">
    <property type="component" value="Unassembled WGS sequence"/>
</dbReference>
<sequence>MPPSKPNRRHILIGAAASAATASLLPLGRPQVAQASGFAPLEARKGAVQLAPSEFPKTEVWGYDGLAPGPVLRYPQGGRLQRQLVNSLPQPTSVHWHGIRIANEMDGVPGLTQEAVPPGGQFDYDFALPDAGTYWYHAHWASPEQVGRGLHGALVVTEADAPDVDRDEVLLLDDWRLNPEDGQIFADFDNMHDRSHAGRLGNISTCNGHYDAVIPVKQNERLRLRLINAANARIFTLALQGMSGWVMALDGMPLPEPIVASEPLVLAPGQRIDLIVDITAAEEALLLRQAANGEAWVQVAFPVRDQAASQPREAPAPLPPNPNMATAPLARARPLELHMQGGAMGGMASASYQGKTLGMRDLARKGQFWAFNGISGRTDQPLTRAALGEALQIQLRNDTAFAHTMHLHGMHFREVLEGGTYGPMRDTLLLGRGETRSIAFVADNPGMWLFHCHMLGHAASGMTSWIEVSA</sequence>
<evidence type="ECO:0000313" key="8">
    <source>
        <dbReference type="Proteomes" id="UP000051086"/>
    </source>
</evidence>
<dbReference type="Proteomes" id="UP000051887">
    <property type="component" value="Unassembled WGS sequence"/>
</dbReference>
<dbReference type="OrthoDB" id="9757546at2"/>
<dbReference type="PANTHER" id="PTHR11709">
    <property type="entry name" value="MULTI-COPPER OXIDASE"/>
    <property type="match status" value="1"/>
</dbReference>
<name>A0A0P1FN17_9RHOB</name>
<dbReference type="EMBL" id="CYSB01000040">
    <property type="protein sequence ID" value="CUH69773.1"/>
    <property type="molecule type" value="Genomic_DNA"/>
</dbReference>
<accession>A0A0P1FN17</accession>
<reference evidence="6 8" key="1">
    <citation type="submission" date="2015-09" db="EMBL/GenBank/DDBJ databases">
        <authorList>
            <person name="Rodrigo-Torres L."/>
            <person name="Arahal D.R."/>
        </authorList>
    </citation>
    <scope>NUCLEOTIDE SEQUENCE [LARGE SCALE GENOMIC DNA]</scope>
    <source>
        <strain evidence="6 8">CECT 5118</strain>
    </source>
</reference>
<evidence type="ECO:0000313" key="7">
    <source>
        <dbReference type="EMBL" id="CUH73177.1"/>
    </source>
</evidence>
<dbReference type="SUPFAM" id="SSF49503">
    <property type="entry name" value="Cupredoxins"/>
    <property type="match status" value="3"/>
</dbReference>
<evidence type="ECO:0000256" key="2">
    <source>
        <dbReference type="ARBA" id="ARBA00023002"/>
    </source>
</evidence>
<dbReference type="EMBL" id="CYSC01000035">
    <property type="protein sequence ID" value="CUH73177.1"/>
    <property type="molecule type" value="Genomic_DNA"/>
</dbReference>
<dbReference type="InterPro" id="IPR011706">
    <property type="entry name" value="Cu-oxidase_C"/>
</dbReference>
<dbReference type="GO" id="GO:0005507">
    <property type="term" value="F:copper ion binding"/>
    <property type="evidence" value="ECO:0007669"/>
    <property type="project" value="InterPro"/>
</dbReference>
<reference evidence="7 9" key="2">
    <citation type="submission" date="2015-09" db="EMBL/GenBank/DDBJ databases">
        <authorList>
            <consortium name="Swine Surveillance"/>
        </authorList>
    </citation>
    <scope>NUCLEOTIDE SEQUENCE [LARGE SCALE GENOMIC DNA]</scope>
    <source>
        <strain evidence="7 9">5120</strain>
    </source>
</reference>